<dbReference type="PANTHER" id="PTHR43322">
    <property type="entry name" value="1-D-DEOXYXYLULOSE 5-PHOSPHATE SYNTHASE-RELATED"/>
    <property type="match status" value="1"/>
</dbReference>
<name>A0ABR8RG89_9GAMM</name>
<dbReference type="SUPFAM" id="SSF52518">
    <property type="entry name" value="Thiamin diphosphate-binding fold (THDP-binding)"/>
    <property type="match status" value="2"/>
</dbReference>
<comment type="caution">
    <text evidence="12">The sequence shown here is derived from an EMBL/GenBank/DDBJ whole genome shotgun (WGS) entry which is preliminary data.</text>
</comment>
<protein>
    <recommendedName>
        <fullName evidence="10">1-deoxy-D-xylulose-5-phosphate synthase</fullName>
        <ecNumber evidence="10">2.2.1.7</ecNumber>
    </recommendedName>
    <alternativeName>
        <fullName evidence="10">1-deoxyxylulose-5-phosphate synthase</fullName>
        <shortName evidence="10">DXP synthase</shortName>
        <shortName evidence="10">DXPS</shortName>
    </alternativeName>
</protein>
<dbReference type="EC" id="2.2.1.7" evidence="10"/>
<dbReference type="InterPro" id="IPR005475">
    <property type="entry name" value="Transketolase-like_Pyr-bd"/>
</dbReference>
<evidence type="ECO:0000256" key="10">
    <source>
        <dbReference type="HAMAP-Rule" id="MF_00315"/>
    </source>
</evidence>
<dbReference type="NCBIfam" id="TIGR00204">
    <property type="entry name" value="dxs"/>
    <property type="match status" value="1"/>
</dbReference>
<dbReference type="Proteomes" id="UP000606724">
    <property type="component" value="Unassembled WGS sequence"/>
</dbReference>
<evidence type="ECO:0000256" key="3">
    <source>
        <dbReference type="ARBA" id="ARBA00011738"/>
    </source>
</evidence>
<dbReference type="InterPro" id="IPR033248">
    <property type="entry name" value="Transketolase_C"/>
</dbReference>
<dbReference type="Pfam" id="PF13292">
    <property type="entry name" value="DXP_synthase_N"/>
    <property type="match status" value="1"/>
</dbReference>
<dbReference type="PANTHER" id="PTHR43322:SF5">
    <property type="entry name" value="1-DEOXY-D-XYLULOSE-5-PHOSPHATE SYNTHASE, CHLOROPLASTIC"/>
    <property type="match status" value="1"/>
</dbReference>
<reference evidence="12 13" key="1">
    <citation type="submission" date="2020-08" db="EMBL/GenBank/DDBJ databases">
        <title>A Genomic Blueprint of the Chicken Gut Microbiome.</title>
        <authorList>
            <person name="Gilroy R."/>
            <person name="Ravi A."/>
            <person name="Getino M."/>
            <person name="Pursley I."/>
            <person name="Horton D.L."/>
            <person name="Alikhan N.-F."/>
            <person name="Baker D."/>
            <person name="Gharbi K."/>
            <person name="Hall N."/>
            <person name="Watson M."/>
            <person name="Adriaenssens E.M."/>
            <person name="Foster-Nyarko E."/>
            <person name="Jarju S."/>
            <person name="Secka A."/>
            <person name="Antonio M."/>
            <person name="Oren A."/>
            <person name="Chaudhuri R."/>
            <person name="La Ragione R.M."/>
            <person name="Hildebrand F."/>
            <person name="Pallen M.J."/>
        </authorList>
    </citation>
    <scope>NUCLEOTIDE SEQUENCE [LARGE SCALE GENOMIC DNA]</scope>
    <source>
        <strain evidence="12 13">Sa4CVA2</strain>
    </source>
</reference>
<dbReference type="CDD" id="cd07033">
    <property type="entry name" value="TPP_PYR_DXS_TK_like"/>
    <property type="match status" value="1"/>
</dbReference>
<keyword evidence="9 10" id="KW-0414">Isoprene biosynthesis</keyword>
<feature type="domain" description="Transketolase-like pyrimidine-binding" evidence="11">
    <location>
        <begin position="360"/>
        <end position="524"/>
    </location>
</feature>
<feature type="binding site" evidence="10">
    <location>
        <begin position="154"/>
        <end position="156"/>
    </location>
    <ligand>
        <name>thiamine diphosphate</name>
        <dbReference type="ChEBI" id="CHEBI:58937"/>
    </ligand>
</feature>
<feature type="binding site" evidence="10">
    <location>
        <position position="113"/>
    </location>
    <ligand>
        <name>thiamine diphosphate</name>
        <dbReference type="ChEBI" id="CHEBI:58937"/>
    </ligand>
</feature>
<evidence type="ECO:0000256" key="4">
    <source>
        <dbReference type="ARBA" id="ARBA00022679"/>
    </source>
</evidence>
<dbReference type="Gene3D" id="3.40.50.920">
    <property type="match status" value="1"/>
</dbReference>
<dbReference type="SMART" id="SM00861">
    <property type="entry name" value="Transket_pyr"/>
    <property type="match status" value="1"/>
</dbReference>
<dbReference type="InterPro" id="IPR020826">
    <property type="entry name" value="Transketolase_BS"/>
</dbReference>
<keyword evidence="5 10" id="KW-0479">Metal-binding</keyword>
<comment type="function">
    <text evidence="10">Catalyzes the acyloin condensation reaction between C atoms 2 and 3 of pyruvate and glyceraldehyde 3-phosphate to yield 1-deoxy-D-xylulose-5-phosphate (DXP).</text>
</comment>
<evidence type="ECO:0000259" key="11">
    <source>
        <dbReference type="SMART" id="SM00861"/>
    </source>
</evidence>
<comment type="cofactor">
    <cofactor evidence="10">
        <name>Mg(2+)</name>
        <dbReference type="ChEBI" id="CHEBI:18420"/>
    </cofactor>
    <text evidence="10">Binds 1 Mg(2+) ion per subunit.</text>
</comment>
<evidence type="ECO:0000256" key="7">
    <source>
        <dbReference type="ARBA" id="ARBA00022977"/>
    </source>
</evidence>
<evidence type="ECO:0000256" key="1">
    <source>
        <dbReference type="ARBA" id="ARBA00004980"/>
    </source>
</evidence>
<evidence type="ECO:0000256" key="9">
    <source>
        <dbReference type="ARBA" id="ARBA00023229"/>
    </source>
</evidence>
<organism evidence="12 13">
    <name type="scientific">Psychrobacter communis</name>
    <dbReference type="NCBI Taxonomy" id="2762238"/>
    <lineage>
        <taxon>Bacteria</taxon>
        <taxon>Pseudomonadati</taxon>
        <taxon>Pseudomonadota</taxon>
        <taxon>Gammaproteobacteria</taxon>
        <taxon>Moraxellales</taxon>
        <taxon>Moraxellaceae</taxon>
        <taxon>Psychrobacter</taxon>
    </lineage>
</organism>
<gene>
    <name evidence="10 12" type="primary">dxs</name>
    <name evidence="12" type="ORF">H9653_02065</name>
</gene>
<dbReference type="HAMAP" id="MF_00315">
    <property type="entry name" value="DXP_synth"/>
    <property type="match status" value="1"/>
</dbReference>
<comment type="subunit">
    <text evidence="3 10">Homodimer.</text>
</comment>
<dbReference type="NCBIfam" id="NF003933">
    <property type="entry name" value="PRK05444.2-2"/>
    <property type="match status" value="1"/>
</dbReference>
<dbReference type="RefSeq" id="WP_191690089.1">
    <property type="nucleotide sequence ID" value="NZ_JACSQR010000003.1"/>
</dbReference>
<feature type="binding site" evidence="10">
    <location>
        <begin position="186"/>
        <end position="187"/>
    </location>
    <ligand>
        <name>thiamine diphosphate</name>
        <dbReference type="ChEBI" id="CHEBI:58937"/>
    </ligand>
</feature>
<evidence type="ECO:0000256" key="5">
    <source>
        <dbReference type="ARBA" id="ARBA00022723"/>
    </source>
</evidence>
<evidence type="ECO:0000256" key="6">
    <source>
        <dbReference type="ARBA" id="ARBA00022842"/>
    </source>
</evidence>
<feature type="binding site" evidence="10">
    <location>
        <position position="214"/>
    </location>
    <ligand>
        <name>Mg(2+)</name>
        <dbReference type="ChEBI" id="CHEBI:18420"/>
    </ligand>
</feature>
<keyword evidence="8 10" id="KW-0786">Thiamine pyrophosphate</keyword>
<dbReference type="Pfam" id="PF02780">
    <property type="entry name" value="Transketolase_C"/>
    <property type="match status" value="1"/>
</dbReference>
<dbReference type="EMBL" id="JACSQR010000003">
    <property type="protein sequence ID" value="MBD7946817.1"/>
    <property type="molecule type" value="Genomic_DNA"/>
</dbReference>
<sequence length="682" mass="73880">MQQSPHSPQSKSSSASAIDSAASLSHLQKTYAVIPRERPHTPLLDTVDAPIDLKAFSESQLITLADELRLFLLYSAGQSGGHFGANLGVIELTIALHYLLDAPQDQIVWDVGHQAYAHKVLTGRREKLGTIRAKDGLTAFPERAESVYDTFGVGHSSTSISAGLGMSLALRYQGRAQTVACIIGDGAMTGGMAFEAMNDAVQQDADLLVILNDNDMSISCSIGGFSRHLATLWESGYQVDISDAGEPILCQRPDMQAYDRRKRHNELRDVPQLEDNLFKAIGFTYFGPFDGHNIPELLRVLSLAKQLKGPVLVHIYTTKGKGFAPAELDPVGYHAISRLPAEDSEKKALTANLAPSTPLLKYSQVFGQFLCDKAATDEKLLAITPAMEEGSGMIEFARQFPKRFFDVAIAEQHAVTLAGGMATQGVKPIVAIYSTFLQRGYDQLIHDVALQNLDVMFAIDRAGLVGEDGATHAGVFDFAFLRCVPNMLIAAPKDENECYHLLNTCYEYQGCTAVRYPRGVGVGATITQPAQVYPIGKAVVESVLGQDNAPNKLALLAFGTMVATAQQAAESLINDNTETDCQVHVVNMRWVKPLDTHLLESLIEQGVTHIATLEEHTIMGGAGSAINEYLLNESIAFKNSRPVICNIGIPDRFIAHGSPTEQMADCGLDVAGVVSQLQQLLK</sequence>
<comment type="catalytic activity">
    <reaction evidence="10">
        <text>D-glyceraldehyde 3-phosphate + pyruvate + H(+) = 1-deoxy-D-xylulose 5-phosphate + CO2</text>
        <dbReference type="Rhea" id="RHEA:12605"/>
        <dbReference type="ChEBI" id="CHEBI:15361"/>
        <dbReference type="ChEBI" id="CHEBI:15378"/>
        <dbReference type="ChEBI" id="CHEBI:16526"/>
        <dbReference type="ChEBI" id="CHEBI:57792"/>
        <dbReference type="ChEBI" id="CHEBI:59776"/>
        <dbReference type="EC" id="2.2.1.7"/>
    </reaction>
</comment>
<accession>A0ABR8RG89</accession>
<dbReference type="Pfam" id="PF02779">
    <property type="entry name" value="Transket_pyr"/>
    <property type="match status" value="1"/>
</dbReference>
<feature type="binding site" evidence="10">
    <location>
        <position position="214"/>
    </location>
    <ligand>
        <name>thiamine diphosphate</name>
        <dbReference type="ChEBI" id="CHEBI:58937"/>
    </ligand>
</feature>
<comment type="pathway">
    <text evidence="1 10">Metabolic intermediate biosynthesis; 1-deoxy-D-xylulose 5-phosphate biosynthesis; 1-deoxy-D-xylulose 5-phosphate from D-glyceraldehyde 3-phosphate and pyruvate: step 1/1.</text>
</comment>
<dbReference type="InterPro" id="IPR009014">
    <property type="entry name" value="Transketo_C/PFOR_II"/>
</dbReference>
<dbReference type="InterPro" id="IPR005477">
    <property type="entry name" value="Dxylulose-5-P_synthase"/>
</dbReference>
<proteinExistence type="inferred from homology"/>
<keyword evidence="6 10" id="KW-0460">Magnesium</keyword>
<feature type="binding site" evidence="10">
    <location>
        <position position="323"/>
    </location>
    <ligand>
        <name>thiamine diphosphate</name>
        <dbReference type="ChEBI" id="CHEBI:58937"/>
    </ligand>
</feature>
<dbReference type="InterPro" id="IPR029061">
    <property type="entry name" value="THDP-binding"/>
</dbReference>
<dbReference type="PROSITE" id="PS00802">
    <property type="entry name" value="TRANSKETOLASE_2"/>
    <property type="match status" value="1"/>
</dbReference>
<dbReference type="CDD" id="cd02007">
    <property type="entry name" value="TPP_DXS"/>
    <property type="match status" value="1"/>
</dbReference>
<comment type="similarity">
    <text evidence="2 10">Belongs to the transketolase family. DXPS subfamily.</text>
</comment>
<evidence type="ECO:0000313" key="13">
    <source>
        <dbReference type="Proteomes" id="UP000606724"/>
    </source>
</evidence>
<keyword evidence="4 10" id="KW-0808">Transferase</keyword>
<feature type="binding site" evidence="10">
    <location>
        <position position="185"/>
    </location>
    <ligand>
        <name>Mg(2+)</name>
        <dbReference type="ChEBI" id="CHEBI:18420"/>
    </ligand>
</feature>
<keyword evidence="7 10" id="KW-0784">Thiamine biosynthesis</keyword>
<evidence type="ECO:0000313" key="12">
    <source>
        <dbReference type="EMBL" id="MBD7946817.1"/>
    </source>
</evidence>
<evidence type="ECO:0000256" key="8">
    <source>
        <dbReference type="ARBA" id="ARBA00023052"/>
    </source>
</evidence>
<evidence type="ECO:0000256" key="2">
    <source>
        <dbReference type="ARBA" id="ARBA00011081"/>
    </source>
</evidence>
<dbReference type="SUPFAM" id="SSF52922">
    <property type="entry name" value="TK C-terminal domain-like"/>
    <property type="match status" value="1"/>
</dbReference>
<feature type="binding site" evidence="10">
    <location>
        <position position="411"/>
    </location>
    <ligand>
        <name>thiamine diphosphate</name>
        <dbReference type="ChEBI" id="CHEBI:58937"/>
    </ligand>
</feature>
<dbReference type="GO" id="GO:0008661">
    <property type="term" value="F:1-deoxy-D-xylulose-5-phosphate synthase activity"/>
    <property type="evidence" value="ECO:0007669"/>
    <property type="project" value="UniProtKB-EC"/>
</dbReference>
<keyword evidence="13" id="KW-1185">Reference proteome</keyword>
<dbReference type="Gene3D" id="3.40.50.970">
    <property type="match status" value="2"/>
</dbReference>
<comment type="cofactor">
    <cofactor evidence="10">
        <name>thiamine diphosphate</name>
        <dbReference type="ChEBI" id="CHEBI:58937"/>
    </cofactor>
    <text evidence="10">Binds 1 thiamine pyrophosphate per subunit.</text>
</comment>